<keyword evidence="3" id="KW-1185">Reference proteome</keyword>
<sequence length="108" mass="12195">MKQWLVLSIAISAFLVVWGSVFYLFFLKQEPTIKYARDLSEVYVVSYPKESKEEELIMDKALIVFTKHQTEVNKLAVPPLTEGIDYGDGISIDDVLVNVGIALNVTKN</sequence>
<keyword evidence="1" id="KW-0812">Transmembrane</keyword>
<gene>
    <name evidence="2" type="ORF">DS745_01175</name>
</gene>
<dbReference type="RefSeq" id="WP_129076378.1">
    <property type="nucleotide sequence ID" value="NZ_QOUX01000001.1"/>
</dbReference>
<accession>A0A4Q0VZL2</accession>
<dbReference type="AlphaFoldDB" id="A0A4Q0VZL2"/>
<feature type="transmembrane region" description="Helical" evidence="1">
    <location>
        <begin position="6"/>
        <end position="27"/>
    </location>
</feature>
<organism evidence="2 3">
    <name type="scientific">Anaerobacillus alkaliphilus</name>
    <dbReference type="NCBI Taxonomy" id="1548597"/>
    <lineage>
        <taxon>Bacteria</taxon>
        <taxon>Bacillati</taxon>
        <taxon>Bacillota</taxon>
        <taxon>Bacilli</taxon>
        <taxon>Bacillales</taxon>
        <taxon>Bacillaceae</taxon>
        <taxon>Anaerobacillus</taxon>
    </lineage>
</organism>
<protein>
    <submittedName>
        <fullName evidence="2">Uncharacterized protein</fullName>
    </submittedName>
</protein>
<name>A0A4Q0VZL2_9BACI</name>
<comment type="caution">
    <text evidence="2">The sequence shown here is derived from an EMBL/GenBank/DDBJ whole genome shotgun (WGS) entry which is preliminary data.</text>
</comment>
<evidence type="ECO:0000256" key="1">
    <source>
        <dbReference type="SAM" id="Phobius"/>
    </source>
</evidence>
<reference evidence="2 3" key="1">
    <citation type="journal article" date="2019" name="Int. J. Syst. Evol. Microbiol.">
        <title>Anaerobacillus alkaliphilus sp. nov., a novel alkaliphilic and moderately halophilic bacterium.</title>
        <authorList>
            <person name="Borsodi A.K."/>
            <person name="Aszalos J.M."/>
            <person name="Bihari P."/>
            <person name="Nagy I."/>
            <person name="Schumann P."/>
            <person name="Sproer C."/>
            <person name="Kovacs A.L."/>
            <person name="Boka K."/>
            <person name="Dobosy P."/>
            <person name="Ovari M."/>
            <person name="Szili-Kovacs T."/>
            <person name="Toth E."/>
        </authorList>
    </citation>
    <scope>NUCLEOTIDE SEQUENCE [LARGE SCALE GENOMIC DNA]</scope>
    <source>
        <strain evidence="2 3">B16-10</strain>
    </source>
</reference>
<proteinExistence type="predicted"/>
<evidence type="ECO:0000313" key="2">
    <source>
        <dbReference type="EMBL" id="RXJ04031.1"/>
    </source>
</evidence>
<dbReference type="Proteomes" id="UP000290649">
    <property type="component" value="Unassembled WGS sequence"/>
</dbReference>
<dbReference type="OrthoDB" id="9891512at2"/>
<dbReference type="EMBL" id="QOUX01000001">
    <property type="protein sequence ID" value="RXJ04031.1"/>
    <property type="molecule type" value="Genomic_DNA"/>
</dbReference>
<keyword evidence="1" id="KW-1133">Transmembrane helix</keyword>
<keyword evidence="1" id="KW-0472">Membrane</keyword>
<evidence type="ECO:0000313" key="3">
    <source>
        <dbReference type="Proteomes" id="UP000290649"/>
    </source>
</evidence>